<name>A0A1Z2SBS5_VIBGA</name>
<protein>
    <submittedName>
        <fullName evidence="1">Uncharacterized protein</fullName>
    </submittedName>
</protein>
<dbReference type="Proteomes" id="UP000196708">
    <property type="component" value="Chromosome 1"/>
</dbReference>
<dbReference type="KEGG" id="vga:BSQ33_02040"/>
<organism evidence="1 2">
    <name type="scientific">Vibrio gazogenes</name>
    <dbReference type="NCBI Taxonomy" id="687"/>
    <lineage>
        <taxon>Bacteria</taxon>
        <taxon>Pseudomonadati</taxon>
        <taxon>Pseudomonadota</taxon>
        <taxon>Gammaproteobacteria</taxon>
        <taxon>Vibrionales</taxon>
        <taxon>Vibrionaceae</taxon>
        <taxon>Vibrio</taxon>
    </lineage>
</organism>
<gene>
    <name evidence="1" type="ORF">BSQ33_02040</name>
</gene>
<sequence length="63" mass="7015">MEEWLSFSEQDARKSWFWTTCDSAKQKRSSGYSCILARVTGAQNTDASEIEERNCASKFGAGG</sequence>
<evidence type="ECO:0000313" key="2">
    <source>
        <dbReference type="Proteomes" id="UP000196708"/>
    </source>
</evidence>
<dbReference type="EMBL" id="CP018835">
    <property type="protein sequence ID" value="ASA54633.1"/>
    <property type="molecule type" value="Genomic_DNA"/>
</dbReference>
<reference evidence="1 2" key="1">
    <citation type="submission" date="2016-12" db="EMBL/GenBank/DDBJ databases">
        <authorList>
            <person name="Song W.-J."/>
            <person name="Kurnit D.M."/>
        </authorList>
    </citation>
    <scope>NUCLEOTIDE SEQUENCE [LARGE SCALE GENOMIC DNA]</scope>
    <source>
        <strain evidence="1 2">ATCC 43942</strain>
    </source>
</reference>
<proteinExistence type="predicted"/>
<dbReference type="AlphaFoldDB" id="A0A1Z2SBS5"/>
<evidence type="ECO:0000313" key="1">
    <source>
        <dbReference type="EMBL" id="ASA54633.1"/>
    </source>
</evidence>
<accession>A0A1Z2SBS5</accession>